<proteinExistence type="predicted"/>
<protein>
    <submittedName>
        <fullName evidence="1">Uncharacterized protein</fullName>
    </submittedName>
</protein>
<evidence type="ECO:0000313" key="2">
    <source>
        <dbReference type="Proteomes" id="UP001141806"/>
    </source>
</evidence>
<name>A0A9Q0HE19_9MAGN</name>
<dbReference type="OrthoDB" id="539659at2759"/>
<sequence>MAFAHYLVAVPVCSSNLLKSSIAPSSTSSSSICTISSTASATAATSSLWAKVRKLSVSSRFHRFGHKARAEMQESEGSLAADAFTNFKHVLLPITDRNPYLSEGTRQAAATVAALAKKYGADITVAVIDEKPKESLTEHDTQLSGIRWHLSEGGFQEFRLIERLGDGNKPTAIIAHRCQLTGGVHPLSCLTSTPLSDSLVSNSEDILLVLLLFWIYCHISTWLGGRYREKGLM</sequence>
<dbReference type="PANTHER" id="PTHR36081">
    <property type="entry name" value="CELL WALL INTEGRITY/STRESS RESPONSE COMPONENT"/>
    <property type="match status" value="1"/>
</dbReference>
<comment type="caution">
    <text evidence="1">The sequence shown here is derived from an EMBL/GenBank/DDBJ whole genome shotgun (WGS) entry which is preliminary data.</text>
</comment>
<evidence type="ECO:0000313" key="1">
    <source>
        <dbReference type="EMBL" id="KAJ4962950.1"/>
    </source>
</evidence>
<dbReference type="Proteomes" id="UP001141806">
    <property type="component" value="Unassembled WGS sequence"/>
</dbReference>
<keyword evidence="2" id="KW-1185">Reference proteome</keyword>
<reference evidence="1" key="1">
    <citation type="journal article" date="2023" name="Plant J.">
        <title>The genome of the king protea, Protea cynaroides.</title>
        <authorList>
            <person name="Chang J."/>
            <person name="Duong T.A."/>
            <person name="Schoeman C."/>
            <person name="Ma X."/>
            <person name="Roodt D."/>
            <person name="Barker N."/>
            <person name="Li Z."/>
            <person name="Van de Peer Y."/>
            <person name="Mizrachi E."/>
        </authorList>
    </citation>
    <scope>NUCLEOTIDE SEQUENCE</scope>
    <source>
        <tissue evidence="1">Young leaves</tissue>
    </source>
</reference>
<gene>
    <name evidence="1" type="ORF">NE237_022889</name>
</gene>
<dbReference type="EMBL" id="JAMYWD010000008">
    <property type="protein sequence ID" value="KAJ4962950.1"/>
    <property type="molecule type" value="Genomic_DNA"/>
</dbReference>
<organism evidence="1 2">
    <name type="scientific">Protea cynaroides</name>
    <dbReference type="NCBI Taxonomy" id="273540"/>
    <lineage>
        <taxon>Eukaryota</taxon>
        <taxon>Viridiplantae</taxon>
        <taxon>Streptophyta</taxon>
        <taxon>Embryophyta</taxon>
        <taxon>Tracheophyta</taxon>
        <taxon>Spermatophyta</taxon>
        <taxon>Magnoliopsida</taxon>
        <taxon>Proteales</taxon>
        <taxon>Proteaceae</taxon>
        <taxon>Protea</taxon>
    </lineage>
</organism>
<accession>A0A9Q0HE19</accession>
<dbReference type="AlphaFoldDB" id="A0A9Q0HE19"/>
<dbReference type="PANTHER" id="PTHR36081:SF1">
    <property type="entry name" value="CELL WALL INTEGRITY_STRESS RESPONSE COMPONENT"/>
    <property type="match status" value="1"/>
</dbReference>